<keyword evidence="5" id="KW-0378">Hydrolase</keyword>
<dbReference type="PANTHER" id="PTHR11195">
    <property type="entry name" value="DESTABILASE-RELATED"/>
    <property type="match status" value="1"/>
</dbReference>
<evidence type="ECO:0000256" key="9">
    <source>
        <dbReference type="PIRSR" id="PIRSR608597-1"/>
    </source>
</evidence>
<evidence type="ECO:0000256" key="11">
    <source>
        <dbReference type="SAM" id="Phobius"/>
    </source>
</evidence>
<feature type="transmembrane region" description="Helical" evidence="11">
    <location>
        <begin position="34"/>
        <end position="52"/>
    </location>
</feature>
<keyword evidence="8" id="KW-0326">Glycosidase</keyword>
<feature type="transmembrane region" description="Helical" evidence="11">
    <location>
        <begin position="6"/>
        <end position="22"/>
    </location>
</feature>
<evidence type="ECO:0000313" key="12">
    <source>
        <dbReference type="EMBL" id="CAH1268999.1"/>
    </source>
</evidence>
<dbReference type="EC" id="3.2.1.17" evidence="2"/>
<evidence type="ECO:0000256" key="1">
    <source>
        <dbReference type="ARBA" id="ARBA00000632"/>
    </source>
</evidence>
<dbReference type="Proteomes" id="UP000838412">
    <property type="component" value="Chromosome 7"/>
</dbReference>
<dbReference type="EMBL" id="OV696692">
    <property type="protein sequence ID" value="CAH1268999.1"/>
    <property type="molecule type" value="Genomic_DNA"/>
</dbReference>
<dbReference type="PROSITE" id="PS51909">
    <property type="entry name" value="LYSOZYME_I"/>
    <property type="match status" value="1"/>
</dbReference>
<gene>
    <name evidence="12" type="primary">Hypp4063</name>
    <name evidence="12" type="ORF">BLAG_LOCUS21764</name>
</gene>
<protein>
    <recommendedName>
        <fullName evidence="2">lysozyme</fullName>
        <ecNumber evidence="2">3.2.1.17</ecNumber>
    </recommendedName>
</protein>
<dbReference type="AlphaFoldDB" id="A0A8K0EU82"/>
<dbReference type="PANTHER" id="PTHR11195:SF13">
    <property type="entry name" value="INVERTEBRATE-TYPE LYSOZYME 2-RELATED"/>
    <property type="match status" value="1"/>
</dbReference>
<dbReference type="CDD" id="cd16890">
    <property type="entry name" value="lyz_i"/>
    <property type="match status" value="1"/>
</dbReference>
<dbReference type="SUPFAM" id="SSF53955">
    <property type="entry name" value="Lysozyme-like"/>
    <property type="match status" value="1"/>
</dbReference>
<keyword evidence="3" id="KW-0929">Antimicrobial</keyword>
<evidence type="ECO:0000256" key="5">
    <source>
        <dbReference type="ARBA" id="ARBA00022801"/>
    </source>
</evidence>
<keyword evidence="7 10" id="KW-1015">Disulfide bond</keyword>
<keyword evidence="4" id="KW-0081">Bacteriolytic enzyme</keyword>
<evidence type="ECO:0000313" key="13">
    <source>
        <dbReference type="Proteomes" id="UP000838412"/>
    </source>
</evidence>
<feature type="active site" description="Proton donor" evidence="9">
    <location>
        <position position="64"/>
    </location>
</feature>
<evidence type="ECO:0000256" key="3">
    <source>
        <dbReference type="ARBA" id="ARBA00022529"/>
    </source>
</evidence>
<dbReference type="GO" id="GO:0042742">
    <property type="term" value="P:defense response to bacterium"/>
    <property type="evidence" value="ECO:0007669"/>
    <property type="project" value="UniProtKB-KW"/>
</dbReference>
<dbReference type="GO" id="GO:0003796">
    <property type="term" value="F:lysozyme activity"/>
    <property type="evidence" value="ECO:0007669"/>
    <property type="project" value="UniProtKB-EC"/>
</dbReference>
<keyword evidence="11" id="KW-0812">Transmembrane</keyword>
<reference evidence="12" key="1">
    <citation type="submission" date="2022-01" db="EMBL/GenBank/DDBJ databases">
        <authorList>
            <person name="Braso-Vives M."/>
        </authorList>
    </citation>
    <scope>NUCLEOTIDE SEQUENCE</scope>
</reference>
<evidence type="ECO:0000256" key="6">
    <source>
        <dbReference type="ARBA" id="ARBA00023022"/>
    </source>
</evidence>
<evidence type="ECO:0000256" key="10">
    <source>
        <dbReference type="PIRSR" id="PIRSR608597-3"/>
    </source>
</evidence>
<feature type="disulfide bond" evidence="10">
    <location>
        <begin position="61"/>
        <end position="67"/>
    </location>
</feature>
<comment type="catalytic activity">
    <reaction evidence="1">
        <text>Hydrolysis of (1-&gt;4)-beta-linkages between N-acetylmuramic acid and N-acetyl-D-glucosamine residues in a peptidoglycan and between N-acetyl-D-glucosamine residues in chitodextrins.</text>
        <dbReference type="EC" id="3.2.1.17"/>
    </reaction>
</comment>
<evidence type="ECO:0000256" key="7">
    <source>
        <dbReference type="ARBA" id="ARBA00023157"/>
    </source>
</evidence>
<keyword evidence="11" id="KW-1133">Transmembrane helix</keyword>
<accession>A0A8K0EU82</accession>
<keyword evidence="13" id="KW-1185">Reference proteome</keyword>
<evidence type="ECO:0000256" key="2">
    <source>
        <dbReference type="ARBA" id="ARBA00012732"/>
    </source>
</evidence>
<dbReference type="InterPro" id="IPR008597">
    <property type="entry name" value="Invert_lysozyme"/>
</dbReference>
<dbReference type="Gene3D" id="1.10.530.10">
    <property type="match status" value="1"/>
</dbReference>
<name>A0A8K0EU82_BRALA</name>
<feature type="disulfide bond" evidence="10">
    <location>
        <begin position="56"/>
        <end position="140"/>
    </location>
</feature>
<dbReference type="OrthoDB" id="6337871at2759"/>
<sequence length="192" mass="21269">MIIIIIFLLYIFIINVMLYCLARKKKPTMTNAPITLFAALLGCLAAVHAGYVPDDCMHCICVVETGCRMPDPLCHMDVGSLSCGPFQMKRNYWLDARLKGGSLMNDWQTCSASWTCSEQAVNGYMERYAVQSRLGHSPTCEDFSRIHNGGPNGFKSPLTLGYWALVKKCLTGGPELNKVDLGQLTKNHTKLG</sequence>
<keyword evidence="6" id="KW-0044">Antibiotic</keyword>
<proteinExistence type="predicted"/>
<evidence type="ECO:0000256" key="4">
    <source>
        <dbReference type="ARBA" id="ARBA00022638"/>
    </source>
</evidence>
<keyword evidence="11" id="KW-0472">Membrane</keyword>
<dbReference type="GO" id="GO:0031640">
    <property type="term" value="P:killing of cells of another organism"/>
    <property type="evidence" value="ECO:0007669"/>
    <property type="project" value="UniProtKB-KW"/>
</dbReference>
<dbReference type="Pfam" id="PF05497">
    <property type="entry name" value="Destabilase"/>
    <property type="match status" value="1"/>
</dbReference>
<feature type="disulfide bond" evidence="10">
    <location>
        <begin position="74"/>
        <end position="83"/>
    </location>
</feature>
<organism evidence="12 13">
    <name type="scientific">Branchiostoma lanceolatum</name>
    <name type="common">Common lancelet</name>
    <name type="synonym">Amphioxus lanceolatum</name>
    <dbReference type="NCBI Taxonomy" id="7740"/>
    <lineage>
        <taxon>Eukaryota</taxon>
        <taxon>Metazoa</taxon>
        <taxon>Chordata</taxon>
        <taxon>Cephalochordata</taxon>
        <taxon>Leptocardii</taxon>
        <taxon>Amphioxiformes</taxon>
        <taxon>Branchiostomatidae</taxon>
        <taxon>Branchiostoma</taxon>
    </lineage>
</organism>
<feature type="active site" description="Nucleophile" evidence="9">
    <location>
        <position position="77"/>
    </location>
</feature>
<feature type="disulfide bond" evidence="10">
    <location>
        <begin position="110"/>
        <end position="116"/>
    </location>
</feature>
<dbReference type="FunFam" id="1.10.530.10:FF:000023">
    <property type="entry name" value="Invertebrate-type lysozyme"/>
    <property type="match status" value="1"/>
</dbReference>
<evidence type="ECO:0000256" key="8">
    <source>
        <dbReference type="ARBA" id="ARBA00023295"/>
    </source>
</evidence>
<dbReference type="InterPro" id="IPR023346">
    <property type="entry name" value="Lysozyme-like_dom_sf"/>
</dbReference>